<dbReference type="PANTHER" id="PTHR15921:SF3">
    <property type="entry name" value="PRE-MRNA CLEAVAGE COMPLEX 2 PROTEIN PCF11"/>
    <property type="match status" value="1"/>
</dbReference>
<dbReference type="CDD" id="cd16982">
    <property type="entry name" value="CID_Pcf11"/>
    <property type="match status" value="1"/>
</dbReference>
<dbReference type="PANTHER" id="PTHR15921">
    <property type="entry name" value="PRE-MRNA CLEAVAGE COMPLEX II"/>
    <property type="match status" value="1"/>
</dbReference>
<feature type="compositionally biased region" description="Polar residues" evidence="1">
    <location>
        <begin position="402"/>
        <end position="415"/>
    </location>
</feature>
<name>A0ABX8I3S3_9ASCO</name>
<feature type="region of interest" description="Disordered" evidence="1">
    <location>
        <begin position="357"/>
        <end position="386"/>
    </location>
</feature>
<dbReference type="InterPro" id="IPR047415">
    <property type="entry name" value="Pcf11_CID"/>
</dbReference>
<gene>
    <name evidence="3" type="ORF">CA3LBN_000758</name>
</gene>
<feature type="domain" description="CID" evidence="2">
    <location>
        <begin position="3"/>
        <end position="140"/>
    </location>
</feature>
<dbReference type="Proteomes" id="UP000825434">
    <property type="component" value="Chromosome 1"/>
</dbReference>
<dbReference type="InterPro" id="IPR006569">
    <property type="entry name" value="CID_dom"/>
</dbReference>
<reference evidence="3 4" key="1">
    <citation type="submission" date="2021-06" db="EMBL/GenBank/DDBJ databases">
        <title>Candida outbreak in Lebanon.</title>
        <authorList>
            <person name="Finianos M."/>
        </authorList>
    </citation>
    <scope>NUCLEOTIDE SEQUENCE [LARGE SCALE GENOMIC DNA]</scope>
    <source>
        <strain evidence="3">CA3LBN</strain>
    </source>
</reference>
<protein>
    <recommendedName>
        <fullName evidence="2">CID domain-containing protein</fullName>
    </recommendedName>
</protein>
<dbReference type="InterPro" id="IPR008942">
    <property type="entry name" value="ENTH_VHS"/>
</dbReference>
<accession>A0ABX8I3S3</accession>
<evidence type="ECO:0000313" key="4">
    <source>
        <dbReference type="Proteomes" id="UP000825434"/>
    </source>
</evidence>
<sequence>MSDEPFSAEYFQHLLSSLTLNSRALITELTALAERHIDKATIIVSLIEERILKIIPKYKLHTFYLMDSIVKNIGNPYNLLFARNLHKIFTESYLVVTDTLTRQNLINLFKTWLTGRTTTGAELFPHDVLSKIEQFIIKATSLNSSGQENVRISRDTLLREANYLLQYVIAMDEDLERFGHHEEAFIDEVKKTQIHSFHGVRNKLILNINSISETVMMSSKPDLEKIKEPYAAELQQVRRALDDQSFQQSALFRSVLEKKQSALDKDLKKIEITLIPKQFDPLKVLAGDEDLAFDAFVKGWGLPIVKKEEAVAMEEKQMTPPEVQEVPKDDTSLASQLGLNVTSFNFSDSFLGSPKNEITHISPSHSLNENNDDDDDDDEDQFGYDPEKMVTDTDFERITGNPVETSETKPFNGKSSLKRPGMAEDKVVKRKHITTSMSAIAPITGTLRRKIISDITIGFGCGFVLAGLYWQYEHKPLVQKREAFYAKLKAQKEAEDSV</sequence>
<feature type="region of interest" description="Disordered" evidence="1">
    <location>
        <begin position="400"/>
        <end position="423"/>
    </location>
</feature>
<evidence type="ECO:0000259" key="2">
    <source>
        <dbReference type="PROSITE" id="PS51391"/>
    </source>
</evidence>
<keyword evidence="4" id="KW-1185">Reference proteome</keyword>
<dbReference type="Pfam" id="PF04818">
    <property type="entry name" value="CID"/>
    <property type="match status" value="1"/>
</dbReference>
<feature type="compositionally biased region" description="Acidic residues" evidence="1">
    <location>
        <begin position="370"/>
        <end position="382"/>
    </location>
</feature>
<dbReference type="SUPFAM" id="SSF48464">
    <property type="entry name" value="ENTH/VHS domain"/>
    <property type="match status" value="1"/>
</dbReference>
<dbReference type="EMBL" id="CP076661">
    <property type="protein sequence ID" value="QWU86540.1"/>
    <property type="molecule type" value="Genomic_DNA"/>
</dbReference>
<dbReference type="SMART" id="SM00582">
    <property type="entry name" value="RPR"/>
    <property type="match status" value="1"/>
</dbReference>
<dbReference type="InterPro" id="IPR045154">
    <property type="entry name" value="PCF11-like"/>
</dbReference>
<dbReference type="CDD" id="cd22888">
    <property type="entry name" value="CcO_VIIa_fungal"/>
    <property type="match status" value="1"/>
</dbReference>
<evidence type="ECO:0000313" key="3">
    <source>
        <dbReference type="EMBL" id="QWU86540.1"/>
    </source>
</evidence>
<dbReference type="PROSITE" id="PS51391">
    <property type="entry name" value="CID"/>
    <property type="match status" value="1"/>
</dbReference>
<evidence type="ECO:0000256" key="1">
    <source>
        <dbReference type="SAM" id="MobiDB-lite"/>
    </source>
</evidence>
<dbReference type="Gene3D" id="1.25.40.90">
    <property type="match status" value="1"/>
</dbReference>
<organism evidence="3 4">
    <name type="scientific">Candidozyma haemuli</name>
    <dbReference type="NCBI Taxonomy" id="45357"/>
    <lineage>
        <taxon>Eukaryota</taxon>
        <taxon>Fungi</taxon>
        <taxon>Dikarya</taxon>
        <taxon>Ascomycota</taxon>
        <taxon>Saccharomycotina</taxon>
        <taxon>Pichiomycetes</taxon>
        <taxon>Metschnikowiaceae</taxon>
        <taxon>Candidozyma</taxon>
    </lineage>
</organism>
<proteinExistence type="predicted"/>